<name>A0A6F8XIS7_9ACTN</name>
<reference evidence="2 3" key="1">
    <citation type="submission" date="2020-03" db="EMBL/GenBank/DDBJ databases">
        <title>Whole genome shotgun sequence of Phytohabitans flavus NBRC 107702.</title>
        <authorList>
            <person name="Komaki H."/>
            <person name="Tamura T."/>
        </authorList>
    </citation>
    <scope>NUCLEOTIDE SEQUENCE [LARGE SCALE GENOMIC DNA]</scope>
    <source>
        <strain evidence="2 3">NBRC 107702</strain>
    </source>
</reference>
<dbReference type="Gene3D" id="3.40.710.10">
    <property type="entry name" value="DD-peptidase/beta-lactamase superfamily"/>
    <property type="match status" value="1"/>
</dbReference>
<evidence type="ECO:0000313" key="3">
    <source>
        <dbReference type="Proteomes" id="UP000502508"/>
    </source>
</evidence>
<dbReference type="PANTHER" id="PTHR43283">
    <property type="entry name" value="BETA-LACTAMASE-RELATED"/>
    <property type="match status" value="1"/>
</dbReference>
<dbReference type="InterPro" id="IPR050789">
    <property type="entry name" value="Diverse_Enzym_Activities"/>
</dbReference>
<dbReference type="InterPro" id="IPR012338">
    <property type="entry name" value="Beta-lactam/transpept-like"/>
</dbReference>
<dbReference type="PANTHER" id="PTHR43283:SF3">
    <property type="entry name" value="BETA-LACTAMASE FAMILY PROTEIN (AFU_ORTHOLOGUE AFUA_5G07500)"/>
    <property type="match status" value="1"/>
</dbReference>
<keyword evidence="2" id="KW-0378">Hydrolase</keyword>
<evidence type="ECO:0000259" key="1">
    <source>
        <dbReference type="Pfam" id="PF00144"/>
    </source>
</evidence>
<dbReference type="Proteomes" id="UP000502508">
    <property type="component" value="Chromosome"/>
</dbReference>
<dbReference type="KEGG" id="pfla:Pflav_001170"/>
<accession>A0A6F8XIS7</accession>
<dbReference type="GO" id="GO:0016787">
    <property type="term" value="F:hydrolase activity"/>
    <property type="evidence" value="ECO:0007669"/>
    <property type="project" value="UniProtKB-KW"/>
</dbReference>
<proteinExistence type="predicted"/>
<keyword evidence="3" id="KW-1185">Reference proteome</keyword>
<evidence type="ECO:0000313" key="2">
    <source>
        <dbReference type="EMBL" id="BCB73707.1"/>
    </source>
</evidence>
<dbReference type="SUPFAM" id="SSF56601">
    <property type="entry name" value="beta-lactamase/transpeptidase-like"/>
    <property type="match status" value="1"/>
</dbReference>
<dbReference type="AlphaFoldDB" id="A0A6F8XIS7"/>
<feature type="domain" description="Beta-lactamase-related" evidence="1">
    <location>
        <begin position="15"/>
        <end position="376"/>
    </location>
</feature>
<dbReference type="RefSeq" id="WP_197937780.1">
    <property type="nucleotide sequence ID" value="NZ_AP022870.1"/>
</dbReference>
<protein>
    <submittedName>
        <fullName evidence="2">Serine hydrolase</fullName>
    </submittedName>
</protein>
<organism evidence="2 3">
    <name type="scientific">Phytohabitans flavus</name>
    <dbReference type="NCBI Taxonomy" id="1076124"/>
    <lineage>
        <taxon>Bacteria</taxon>
        <taxon>Bacillati</taxon>
        <taxon>Actinomycetota</taxon>
        <taxon>Actinomycetes</taxon>
        <taxon>Micromonosporales</taxon>
        <taxon>Micromonosporaceae</taxon>
    </lineage>
</organism>
<dbReference type="InterPro" id="IPR001466">
    <property type="entry name" value="Beta-lactam-related"/>
</dbReference>
<dbReference type="Pfam" id="PF00144">
    <property type="entry name" value="Beta-lactamase"/>
    <property type="match status" value="1"/>
</dbReference>
<reference evidence="2 3" key="2">
    <citation type="submission" date="2020-03" db="EMBL/GenBank/DDBJ databases">
        <authorList>
            <person name="Ichikawa N."/>
            <person name="Kimura A."/>
            <person name="Kitahashi Y."/>
            <person name="Uohara A."/>
        </authorList>
    </citation>
    <scope>NUCLEOTIDE SEQUENCE [LARGE SCALE GENOMIC DNA]</scope>
    <source>
        <strain evidence="2 3">NBRC 107702</strain>
    </source>
</reference>
<gene>
    <name evidence="2" type="ORF">Pflav_001170</name>
</gene>
<dbReference type="EMBL" id="AP022870">
    <property type="protein sequence ID" value="BCB73707.1"/>
    <property type="molecule type" value="Genomic_DNA"/>
</dbReference>
<sequence length="396" mass="42233">MTTGGFSPKRLTRLRGLLERHVESGFVPGAVAVLARHGEVRIEATGNLAFEGAGSRTPMAGDTICRMGSMSKPIVAACAMTLVEDCTLRLDDPVDDLLPELADMTVLADPGGPLEDTVAAKCAITVRDLLTYTVGTGVVPAEPGTVPISDALSALGRPSPDEWMRRLGALPLVHQPGERWMYDTAADVTGVLIARATGMSFGDALRERICDPLGMKDTAFIVGGESVSRLATAYERDNAATGEPVVEDGPDGRWSRPPTFESGGGGLVSTADDYLTFASALLAGGTHRGQRVLSRPSVTLMTSDQLTPAQKAVSGFWPGYFDAMGWGFGMSIRTRRTHLGPSVGSYGWPGFYGTAWYNDPAEDMTAILVIQRAHAGDQRLPRSHDFWTAVYQAIDD</sequence>